<evidence type="ECO:0000313" key="2">
    <source>
        <dbReference type="Proteomes" id="UP000299102"/>
    </source>
</evidence>
<keyword evidence="2" id="KW-1185">Reference proteome</keyword>
<dbReference type="EMBL" id="BGZK01000977">
    <property type="protein sequence ID" value="GBP67239.1"/>
    <property type="molecule type" value="Genomic_DNA"/>
</dbReference>
<accession>A0A4C1XY42</accession>
<gene>
    <name evidence="1" type="ORF">EVAR_45073_1</name>
</gene>
<protein>
    <submittedName>
        <fullName evidence="1">Uncharacterized protein</fullName>
    </submittedName>
</protein>
<comment type="caution">
    <text evidence="1">The sequence shown here is derived from an EMBL/GenBank/DDBJ whole genome shotgun (WGS) entry which is preliminary data.</text>
</comment>
<dbReference type="AlphaFoldDB" id="A0A4C1XY42"/>
<dbReference type="Proteomes" id="UP000299102">
    <property type="component" value="Unassembled WGS sequence"/>
</dbReference>
<reference evidence="1 2" key="1">
    <citation type="journal article" date="2019" name="Commun. Biol.">
        <title>The bagworm genome reveals a unique fibroin gene that provides high tensile strength.</title>
        <authorList>
            <person name="Kono N."/>
            <person name="Nakamura H."/>
            <person name="Ohtoshi R."/>
            <person name="Tomita M."/>
            <person name="Numata K."/>
            <person name="Arakawa K."/>
        </authorList>
    </citation>
    <scope>NUCLEOTIDE SEQUENCE [LARGE SCALE GENOMIC DNA]</scope>
</reference>
<proteinExistence type="predicted"/>
<name>A0A4C1XY42_EUMVA</name>
<evidence type="ECO:0000313" key="1">
    <source>
        <dbReference type="EMBL" id="GBP67239.1"/>
    </source>
</evidence>
<sequence>MDEIMKALKHMEVGKAAEYDTSFVIDAEGRLGVYWQVCCTSSLINAGKVIGQTGGICLLYPDDQVILVPSTCGLPEMVNEMNNSSNKSGMKVKTKIVVFERGENKTECDIFVERERVEHGRVCIPG</sequence>
<organism evidence="1 2">
    <name type="scientific">Eumeta variegata</name>
    <name type="common">Bagworm moth</name>
    <name type="synonym">Eumeta japonica</name>
    <dbReference type="NCBI Taxonomy" id="151549"/>
    <lineage>
        <taxon>Eukaryota</taxon>
        <taxon>Metazoa</taxon>
        <taxon>Ecdysozoa</taxon>
        <taxon>Arthropoda</taxon>
        <taxon>Hexapoda</taxon>
        <taxon>Insecta</taxon>
        <taxon>Pterygota</taxon>
        <taxon>Neoptera</taxon>
        <taxon>Endopterygota</taxon>
        <taxon>Lepidoptera</taxon>
        <taxon>Glossata</taxon>
        <taxon>Ditrysia</taxon>
        <taxon>Tineoidea</taxon>
        <taxon>Psychidae</taxon>
        <taxon>Oiketicinae</taxon>
        <taxon>Eumeta</taxon>
    </lineage>
</organism>
<dbReference type="OrthoDB" id="425681at2759"/>